<proteinExistence type="predicted"/>
<dbReference type="Gene3D" id="3.30.420.10">
    <property type="entry name" value="Ribonuclease H-like superfamily/Ribonuclease H"/>
    <property type="match status" value="1"/>
</dbReference>
<dbReference type="Proteomes" id="UP000190027">
    <property type="component" value="Unassembled WGS sequence"/>
</dbReference>
<dbReference type="GO" id="GO:0003676">
    <property type="term" value="F:nucleic acid binding"/>
    <property type="evidence" value="ECO:0007669"/>
    <property type="project" value="InterPro"/>
</dbReference>
<dbReference type="AlphaFoldDB" id="A0A1T4W4A2"/>
<reference evidence="1 2" key="1">
    <citation type="submission" date="2017-02" db="EMBL/GenBank/DDBJ databases">
        <authorList>
            <person name="Peterson S.W."/>
        </authorList>
    </citation>
    <scope>NUCLEOTIDE SEQUENCE [LARGE SCALE GENOMIC DNA]</scope>
    <source>
        <strain evidence="1 2">DSM 16080</strain>
    </source>
</reference>
<organism evidence="1 2">
    <name type="scientific">Paucidesulfovibrio gracilis DSM 16080</name>
    <dbReference type="NCBI Taxonomy" id="1121449"/>
    <lineage>
        <taxon>Bacteria</taxon>
        <taxon>Pseudomonadati</taxon>
        <taxon>Thermodesulfobacteriota</taxon>
        <taxon>Desulfovibrionia</taxon>
        <taxon>Desulfovibrionales</taxon>
        <taxon>Desulfovibrionaceae</taxon>
        <taxon>Paucidesulfovibrio</taxon>
    </lineage>
</organism>
<accession>A0A1T4W4A2</accession>
<dbReference type="OrthoDB" id="1495259at2"/>
<name>A0A1T4W4A2_9BACT</name>
<protein>
    <recommendedName>
        <fullName evidence="3">Holliday junction resolvasome RuvABC endonuclease subunit</fullName>
    </recommendedName>
</protein>
<evidence type="ECO:0000313" key="1">
    <source>
        <dbReference type="EMBL" id="SKA71865.1"/>
    </source>
</evidence>
<sequence length="157" mass="17267">MILAVDVGLRTGLALFGTDGRLHWCRSHNLGQASRLRRAANNLLHRHSPDLLILEGGGRLADIWLATAKKQDIATLQIQAEEWRKKLLPLRQRTSGKLAKQEAYALARKIVEWSGAKRPTSLRHDAAEAVLAGVYGLLKTGILLHNPLASGIPPTQH</sequence>
<dbReference type="InterPro" id="IPR036397">
    <property type="entry name" value="RNaseH_sf"/>
</dbReference>
<evidence type="ECO:0000313" key="2">
    <source>
        <dbReference type="Proteomes" id="UP000190027"/>
    </source>
</evidence>
<gene>
    <name evidence="1" type="ORF">SAMN02745704_00225</name>
</gene>
<keyword evidence="2" id="KW-1185">Reference proteome</keyword>
<dbReference type="RefSeq" id="WP_078715808.1">
    <property type="nucleotide sequence ID" value="NZ_FUYC01000001.1"/>
</dbReference>
<dbReference type="EMBL" id="FUYC01000001">
    <property type="protein sequence ID" value="SKA71865.1"/>
    <property type="molecule type" value="Genomic_DNA"/>
</dbReference>
<evidence type="ECO:0008006" key="3">
    <source>
        <dbReference type="Google" id="ProtNLM"/>
    </source>
</evidence>
<dbReference type="STRING" id="1121449.SAMN02745704_00225"/>